<keyword evidence="1" id="KW-0812">Transmembrane</keyword>
<proteinExistence type="predicted"/>
<sequence>MVTSLNSGYATKRNGWKRSSKKKKYTYFLLFWCYVFIIFYFFGFTTLSSDPV</sequence>
<evidence type="ECO:0000256" key="1">
    <source>
        <dbReference type="SAM" id="Phobius"/>
    </source>
</evidence>
<name>A0A6C0KQQ9_9ZZZZ</name>
<accession>A0A6C0KQQ9</accession>
<reference evidence="2" key="1">
    <citation type="journal article" date="2020" name="Nature">
        <title>Giant virus diversity and host interactions through global metagenomics.</title>
        <authorList>
            <person name="Schulz F."/>
            <person name="Roux S."/>
            <person name="Paez-Espino D."/>
            <person name="Jungbluth S."/>
            <person name="Walsh D.A."/>
            <person name="Denef V.J."/>
            <person name="McMahon K.D."/>
            <person name="Konstantinidis K.T."/>
            <person name="Eloe-Fadrosh E.A."/>
            <person name="Kyrpides N.C."/>
            <person name="Woyke T."/>
        </authorList>
    </citation>
    <scope>NUCLEOTIDE SEQUENCE</scope>
    <source>
        <strain evidence="2">GVMAG-S-3300013006-158</strain>
    </source>
</reference>
<protein>
    <submittedName>
        <fullName evidence="2">Uncharacterized protein</fullName>
    </submittedName>
</protein>
<dbReference type="AlphaFoldDB" id="A0A6C0KQQ9"/>
<organism evidence="2">
    <name type="scientific">viral metagenome</name>
    <dbReference type="NCBI Taxonomy" id="1070528"/>
    <lineage>
        <taxon>unclassified sequences</taxon>
        <taxon>metagenomes</taxon>
        <taxon>organismal metagenomes</taxon>
    </lineage>
</organism>
<keyword evidence="1" id="KW-0472">Membrane</keyword>
<feature type="transmembrane region" description="Helical" evidence="1">
    <location>
        <begin position="27"/>
        <end position="47"/>
    </location>
</feature>
<evidence type="ECO:0000313" key="2">
    <source>
        <dbReference type="EMBL" id="QHU18734.1"/>
    </source>
</evidence>
<dbReference type="EMBL" id="MN740937">
    <property type="protein sequence ID" value="QHU18734.1"/>
    <property type="molecule type" value="Genomic_DNA"/>
</dbReference>
<keyword evidence="1" id="KW-1133">Transmembrane helix</keyword>